<dbReference type="Gene3D" id="1.10.510.10">
    <property type="entry name" value="Transferase(Phosphotransferase) domain 1"/>
    <property type="match status" value="1"/>
</dbReference>
<feature type="compositionally biased region" description="Acidic residues" evidence="9">
    <location>
        <begin position="1"/>
        <end position="15"/>
    </location>
</feature>
<evidence type="ECO:0000256" key="6">
    <source>
        <dbReference type="ARBA" id="ARBA00022840"/>
    </source>
</evidence>
<comment type="caution">
    <text evidence="11">The sequence shown here is derived from an EMBL/GenBank/DDBJ whole genome shotgun (WGS) entry which is preliminary data.</text>
</comment>
<evidence type="ECO:0000313" key="12">
    <source>
        <dbReference type="Proteomes" id="UP000770015"/>
    </source>
</evidence>
<feature type="region of interest" description="Disordered" evidence="9">
    <location>
        <begin position="279"/>
        <end position="412"/>
    </location>
</feature>
<keyword evidence="12" id="KW-1185">Reference proteome</keyword>
<dbReference type="Pfam" id="PF00069">
    <property type="entry name" value="Pkinase"/>
    <property type="match status" value="1"/>
</dbReference>
<comment type="similarity">
    <text evidence="7">Belongs to the protein kinase superfamily. CMGC Ser/Thr protein kinase family.</text>
</comment>
<keyword evidence="6 8" id="KW-0067">ATP-binding</keyword>
<feature type="compositionally biased region" description="Acidic residues" evidence="9">
    <location>
        <begin position="403"/>
        <end position="412"/>
    </location>
</feature>
<dbReference type="InterPro" id="IPR050494">
    <property type="entry name" value="Ser_Thr_dual-spec_kinase"/>
</dbReference>
<evidence type="ECO:0000259" key="10">
    <source>
        <dbReference type="PROSITE" id="PS50011"/>
    </source>
</evidence>
<evidence type="ECO:0000256" key="4">
    <source>
        <dbReference type="ARBA" id="ARBA00022741"/>
    </source>
</evidence>
<dbReference type="PROSITE" id="PS00108">
    <property type="entry name" value="PROTEIN_KINASE_ST"/>
    <property type="match status" value="1"/>
</dbReference>
<dbReference type="PANTHER" id="PTHR24058:SF103">
    <property type="entry name" value="SERINE_THREONINE-PROTEIN KINASE PRP4 HOMOLOG"/>
    <property type="match status" value="1"/>
</dbReference>
<dbReference type="PROSITE" id="PS50011">
    <property type="entry name" value="PROTEIN_KINASE_DOM"/>
    <property type="match status" value="1"/>
</dbReference>
<dbReference type="InterPro" id="IPR000719">
    <property type="entry name" value="Prot_kinase_dom"/>
</dbReference>
<keyword evidence="2" id="KW-0723">Serine/threonine-protein kinase</keyword>
<evidence type="ECO:0000256" key="1">
    <source>
        <dbReference type="ARBA" id="ARBA00012513"/>
    </source>
</evidence>
<keyword evidence="4 8" id="KW-0547">Nucleotide-binding</keyword>
<name>A0A9P9A7K0_9PEZI</name>
<evidence type="ECO:0000256" key="2">
    <source>
        <dbReference type="ARBA" id="ARBA00022527"/>
    </source>
</evidence>
<feature type="domain" description="Protein kinase" evidence="10">
    <location>
        <begin position="471"/>
        <end position="792"/>
    </location>
</feature>
<dbReference type="InterPro" id="IPR008271">
    <property type="entry name" value="Ser/Thr_kinase_AS"/>
</dbReference>
<feature type="compositionally biased region" description="Basic and acidic residues" evidence="9">
    <location>
        <begin position="120"/>
        <end position="143"/>
    </location>
</feature>
<feature type="compositionally biased region" description="Basic and acidic residues" evidence="9">
    <location>
        <begin position="220"/>
        <end position="234"/>
    </location>
</feature>
<evidence type="ECO:0000256" key="8">
    <source>
        <dbReference type="PROSITE-ProRule" id="PRU10141"/>
    </source>
</evidence>
<protein>
    <recommendedName>
        <fullName evidence="1">non-specific serine/threonine protein kinase</fullName>
        <ecNumber evidence="1">2.7.11.1</ecNumber>
    </recommendedName>
</protein>
<dbReference type="Proteomes" id="UP000770015">
    <property type="component" value="Unassembled WGS sequence"/>
</dbReference>
<feature type="compositionally biased region" description="Basic and acidic residues" evidence="9">
    <location>
        <begin position="70"/>
        <end position="79"/>
    </location>
</feature>
<accession>A0A9P9A7K0</accession>
<dbReference type="SMART" id="SM00220">
    <property type="entry name" value="S_TKc"/>
    <property type="match status" value="1"/>
</dbReference>
<feature type="compositionally biased region" description="Basic and acidic residues" evidence="9">
    <location>
        <begin position="156"/>
        <end position="179"/>
    </location>
</feature>
<feature type="compositionally biased region" description="Basic residues" evidence="9">
    <location>
        <begin position="53"/>
        <end position="69"/>
    </location>
</feature>
<feature type="compositionally biased region" description="Polar residues" evidence="9">
    <location>
        <begin position="303"/>
        <end position="313"/>
    </location>
</feature>
<dbReference type="OrthoDB" id="9332038at2759"/>
<dbReference type="AlphaFoldDB" id="A0A9P9A7K0"/>
<proteinExistence type="inferred from homology"/>
<dbReference type="EC" id="2.7.11.1" evidence="1"/>
<feature type="compositionally biased region" description="Basic and acidic residues" evidence="9">
    <location>
        <begin position="25"/>
        <end position="39"/>
    </location>
</feature>
<dbReference type="CDD" id="cd14135">
    <property type="entry name" value="STKc_PRP4"/>
    <property type="match status" value="1"/>
</dbReference>
<evidence type="ECO:0000256" key="9">
    <source>
        <dbReference type="SAM" id="MobiDB-lite"/>
    </source>
</evidence>
<dbReference type="InterPro" id="IPR011009">
    <property type="entry name" value="Kinase-like_dom_sf"/>
</dbReference>
<organism evidence="11 12">
    <name type="scientific">Plectosphaerella plurivora</name>
    <dbReference type="NCBI Taxonomy" id="936078"/>
    <lineage>
        <taxon>Eukaryota</taxon>
        <taxon>Fungi</taxon>
        <taxon>Dikarya</taxon>
        <taxon>Ascomycota</taxon>
        <taxon>Pezizomycotina</taxon>
        <taxon>Sordariomycetes</taxon>
        <taxon>Hypocreomycetidae</taxon>
        <taxon>Glomerellales</taxon>
        <taxon>Plectosphaerellaceae</taxon>
        <taxon>Plectosphaerella</taxon>
    </lineage>
</organism>
<feature type="binding site" evidence="8">
    <location>
        <position position="500"/>
    </location>
    <ligand>
        <name>ATP</name>
        <dbReference type="ChEBI" id="CHEBI:30616"/>
    </ligand>
</feature>
<feature type="compositionally biased region" description="Basic and acidic residues" evidence="9">
    <location>
        <begin position="356"/>
        <end position="383"/>
    </location>
</feature>
<keyword evidence="5 11" id="KW-0418">Kinase</keyword>
<dbReference type="GO" id="GO:0045292">
    <property type="term" value="P:mRNA cis splicing, via spliceosome"/>
    <property type="evidence" value="ECO:0007669"/>
    <property type="project" value="InterPro"/>
</dbReference>
<sequence>MVSSSDEGEIVENSDLDLKATSLPKKLDGNGVDRTDRQRTRYSASRSPEYGQAHHRTSRRSRSPPRSNKRPREEDDHRTRPDRRRFHVHYEDSDRERTQVQYDDPGRSSPRASTHNNSNRPRDRSRDRSRQRDNDRARYSDRGPRRRSRSPARDLPTNERVRERDDRRWRDGGRPDHHGGHSRPQRPGNLGRDDIVNSGSSRHSKVTQSSSASSQRAPNHRKEPAADKTPKDADVDVDFEEAPIVDEDAEIERRRKRRAELLAKSSSSTPLLINALHAAAEKSVRSSPAPTDQSTPVAAGAVSPQSDVASQGPGTPHNHGEHSPALEITSETDLINRHVADEAEDGPSAADYDPTVDMREDGIRDGLRNGHVGLHGEELHPDPAPDSTMLSPGAGEGNVQPQEADDDDDFDMFADDFDEQKYAPPQQSSAAVVVEDKAAPVLAPNAGGILEGDDKEGYYKIRIGELLNGRYQVQSMLGKGMFSGVARAVDIHTKNTVAIKIMRNNDALRKGGFIEINILQKLNAADPEGRKHIVRFEHHFDHKGHLCMAFENLSLNLREVLRKFGNNVGINLGATRAYAHQIFVGLAHMRKCSIIHADLKPDNILVNESRNMLKICDLGTGIDRSDAATAHNEVTPYLVSRFYRAPEVILGMPYDYAIDMWSIGCTLYEMYTGKILFAGDSNNQMLKAIMEIRGRFTPKLFKRGQLSSMHFDEQGNFISVERDKTLGKTAVRTLSIVKPTRDLRTRLLAVSVGMNEAEAKDLNHFIDLLEHCLALNPEKRIKPLDALKHPFFTSRSTQAK</sequence>
<reference evidence="11" key="1">
    <citation type="journal article" date="2021" name="Nat. Commun.">
        <title>Genetic determinants of endophytism in the Arabidopsis root mycobiome.</title>
        <authorList>
            <person name="Mesny F."/>
            <person name="Miyauchi S."/>
            <person name="Thiergart T."/>
            <person name="Pickel B."/>
            <person name="Atanasova L."/>
            <person name="Karlsson M."/>
            <person name="Huettel B."/>
            <person name="Barry K.W."/>
            <person name="Haridas S."/>
            <person name="Chen C."/>
            <person name="Bauer D."/>
            <person name="Andreopoulos W."/>
            <person name="Pangilinan J."/>
            <person name="LaButti K."/>
            <person name="Riley R."/>
            <person name="Lipzen A."/>
            <person name="Clum A."/>
            <person name="Drula E."/>
            <person name="Henrissat B."/>
            <person name="Kohler A."/>
            <person name="Grigoriev I.V."/>
            <person name="Martin F.M."/>
            <person name="Hacquard S."/>
        </authorList>
    </citation>
    <scope>NUCLEOTIDE SEQUENCE</scope>
    <source>
        <strain evidence="11">MPI-SDFR-AT-0117</strain>
    </source>
</reference>
<feature type="compositionally biased region" description="Acidic residues" evidence="9">
    <location>
        <begin position="235"/>
        <end position="250"/>
    </location>
</feature>
<dbReference type="EMBL" id="JAGSXJ010000023">
    <property type="protein sequence ID" value="KAH6676868.1"/>
    <property type="molecule type" value="Genomic_DNA"/>
</dbReference>
<dbReference type="SUPFAM" id="SSF56112">
    <property type="entry name" value="Protein kinase-like (PK-like)"/>
    <property type="match status" value="1"/>
</dbReference>
<dbReference type="InterPro" id="IPR044092">
    <property type="entry name" value="STKc_PRP4"/>
</dbReference>
<keyword evidence="3" id="KW-0808">Transferase</keyword>
<evidence type="ECO:0000256" key="3">
    <source>
        <dbReference type="ARBA" id="ARBA00022679"/>
    </source>
</evidence>
<feature type="compositionally biased region" description="Basic and acidic residues" evidence="9">
    <location>
        <begin position="88"/>
        <end position="98"/>
    </location>
</feature>
<feature type="region of interest" description="Disordered" evidence="9">
    <location>
        <begin position="1"/>
        <end position="252"/>
    </location>
</feature>
<feature type="compositionally biased region" description="Polar residues" evidence="9">
    <location>
        <begin position="285"/>
        <end position="296"/>
    </location>
</feature>
<dbReference type="Gene3D" id="3.30.200.20">
    <property type="entry name" value="Phosphorylase Kinase, domain 1"/>
    <property type="match status" value="1"/>
</dbReference>
<dbReference type="PANTHER" id="PTHR24058">
    <property type="entry name" value="DUAL SPECIFICITY PROTEIN KINASE"/>
    <property type="match status" value="1"/>
</dbReference>
<dbReference type="GO" id="GO:0004674">
    <property type="term" value="F:protein serine/threonine kinase activity"/>
    <property type="evidence" value="ECO:0007669"/>
    <property type="project" value="UniProtKB-KW"/>
</dbReference>
<dbReference type="InterPro" id="IPR017441">
    <property type="entry name" value="Protein_kinase_ATP_BS"/>
</dbReference>
<evidence type="ECO:0000256" key="7">
    <source>
        <dbReference type="ARBA" id="ARBA00023596"/>
    </source>
</evidence>
<dbReference type="FunFam" id="1.10.510.10:FF:000078">
    <property type="entry name" value="Serine/threonine-protein kinase PRP4 homolog"/>
    <property type="match status" value="1"/>
</dbReference>
<evidence type="ECO:0000313" key="11">
    <source>
        <dbReference type="EMBL" id="KAH6676868.1"/>
    </source>
</evidence>
<gene>
    <name evidence="11" type="ORF">F5X68DRAFT_173789</name>
</gene>
<dbReference type="PROSITE" id="PS00107">
    <property type="entry name" value="PROTEIN_KINASE_ATP"/>
    <property type="match status" value="1"/>
</dbReference>
<evidence type="ECO:0000256" key="5">
    <source>
        <dbReference type="ARBA" id="ARBA00022777"/>
    </source>
</evidence>
<dbReference type="GO" id="GO:0005524">
    <property type="term" value="F:ATP binding"/>
    <property type="evidence" value="ECO:0007669"/>
    <property type="project" value="UniProtKB-UniRule"/>
</dbReference>